<sequence>MPIRTNRGRAAVYRRLWGWPLRSPAHLAGALVLFVALVVGLGIVLPKIFGDGGAGRTPPGAASSAERTGDTRGSAVAGRTPLPTRLTEPRETPTPAAPDPDAMRVARQWAEAWVHHPEGMTTEQWLDNLRPLTTPEYLPVMSTVELSNIPAGKVTGEPVATMSYTSSVEVEVPTDGPTLSITVVRTDAGWRVAHYEQAG</sequence>
<dbReference type="Proteomes" id="UP000198727">
    <property type="component" value="Unassembled WGS sequence"/>
</dbReference>
<reference evidence="4" key="1">
    <citation type="submission" date="2016-10" db="EMBL/GenBank/DDBJ databases">
        <authorList>
            <person name="Varghese N."/>
            <person name="Submissions S."/>
        </authorList>
    </citation>
    <scope>NUCLEOTIDE SEQUENCE [LARGE SCALE GENOMIC DNA]</scope>
    <source>
        <strain evidence="4">CGMCC 4.5579</strain>
    </source>
</reference>
<dbReference type="STRING" id="587909.SAMN05421810_1053"/>
<dbReference type="EMBL" id="FOWW01000005">
    <property type="protein sequence ID" value="SFQ16328.1"/>
    <property type="molecule type" value="Genomic_DNA"/>
</dbReference>
<keyword evidence="2" id="KW-0472">Membrane</keyword>
<evidence type="ECO:0000313" key="4">
    <source>
        <dbReference type="Proteomes" id="UP000198727"/>
    </source>
</evidence>
<keyword evidence="2" id="KW-0812">Transmembrane</keyword>
<evidence type="ECO:0000256" key="2">
    <source>
        <dbReference type="SAM" id="Phobius"/>
    </source>
</evidence>
<evidence type="ECO:0000256" key="1">
    <source>
        <dbReference type="SAM" id="MobiDB-lite"/>
    </source>
</evidence>
<dbReference type="RefSeq" id="WP_092530919.1">
    <property type="nucleotide sequence ID" value="NZ_FOWW01000005.1"/>
</dbReference>
<feature type="transmembrane region" description="Helical" evidence="2">
    <location>
        <begin position="25"/>
        <end position="46"/>
    </location>
</feature>
<gene>
    <name evidence="3" type="ORF">SAMN05421810_1053</name>
</gene>
<keyword evidence="2" id="KW-1133">Transmembrane helix</keyword>
<proteinExistence type="predicted"/>
<keyword evidence="4" id="KW-1185">Reference proteome</keyword>
<accession>A0A1I5W969</accession>
<organism evidence="3 4">
    <name type="scientific">Amycolatopsis arida</name>
    <dbReference type="NCBI Taxonomy" id="587909"/>
    <lineage>
        <taxon>Bacteria</taxon>
        <taxon>Bacillati</taxon>
        <taxon>Actinomycetota</taxon>
        <taxon>Actinomycetes</taxon>
        <taxon>Pseudonocardiales</taxon>
        <taxon>Pseudonocardiaceae</taxon>
        <taxon>Amycolatopsis</taxon>
    </lineage>
</organism>
<dbReference type="OrthoDB" id="3555448at2"/>
<feature type="region of interest" description="Disordered" evidence="1">
    <location>
        <begin position="52"/>
        <end position="101"/>
    </location>
</feature>
<protein>
    <submittedName>
        <fullName evidence="3">Uncharacterized protein</fullName>
    </submittedName>
</protein>
<dbReference type="AlphaFoldDB" id="A0A1I5W969"/>
<name>A0A1I5W969_9PSEU</name>
<evidence type="ECO:0000313" key="3">
    <source>
        <dbReference type="EMBL" id="SFQ16328.1"/>
    </source>
</evidence>